<dbReference type="InterPro" id="IPR000719">
    <property type="entry name" value="Prot_kinase_dom"/>
</dbReference>
<dbReference type="Proteomes" id="UP001447188">
    <property type="component" value="Unassembled WGS sequence"/>
</dbReference>
<evidence type="ECO:0000313" key="3">
    <source>
        <dbReference type="Proteomes" id="UP001447188"/>
    </source>
</evidence>
<dbReference type="SUPFAM" id="SSF56112">
    <property type="entry name" value="Protein kinase-like (PK-like)"/>
    <property type="match status" value="1"/>
</dbReference>
<dbReference type="PROSITE" id="PS50011">
    <property type="entry name" value="PROTEIN_KINASE_DOM"/>
    <property type="match status" value="1"/>
</dbReference>
<feature type="domain" description="Protein kinase" evidence="1">
    <location>
        <begin position="45"/>
        <end position="327"/>
    </location>
</feature>
<dbReference type="InterPro" id="IPR008271">
    <property type="entry name" value="Ser/Thr_kinase_AS"/>
</dbReference>
<proteinExistence type="predicted"/>
<accession>A0ABR3G5E7</accession>
<dbReference type="InterPro" id="IPR011009">
    <property type="entry name" value="Kinase-like_dom_sf"/>
</dbReference>
<dbReference type="EMBL" id="JBBBZM010000284">
    <property type="protein sequence ID" value="KAL0631183.1"/>
    <property type="molecule type" value="Genomic_DNA"/>
</dbReference>
<reference evidence="2 3" key="1">
    <citation type="submission" date="2024-02" db="EMBL/GenBank/DDBJ databases">
        <title>Discinaceae phylogenomics.</title>
        <authorList>
            <person name="Dirks A.C."/>
            <person name="James T.Y."/>
        </authorList>
    </citation>
    <scope>NUCLEOTIDE SEQUENCE [LARGE SCALE GENOMIC DNA]</scope>
    <source>
        <strain evidence="2 3">ACD0624</strain>
    </source>
</reference>
<dbReference type="PANTHER" id="PTHR44167:SF29">
    <property type="entry name" value="SERINE_THREONINE PROTEIN KINASE-43"/>
    <property type="match status" value="1"/>
</dbReference>
<dbReference type="SMART" id="SM00220">
    <property type="entry name" value="S_TKc"/>
    <property type="match status" value="1"/>
</dbReference>
<gene>
    <name evidence="2" type="ORF">Q9L58_009950</name>
</gene>
<evidence type="ECO:0000259" key="1">
    <source>
        <dbReference type="PROSITE" id="PS50011"/>
    </source>
</evidence>
<protein>
    <recommendedName>
        <fullName evidence="1">Protein kinase domain-containing protein</fullName>
    </recommendedName>
</protein>
<keyword evidence="3" id="KW-1185">Reference proteome</keyword>
<dbReference type="Pfam" id="PF00069">
    <property type="entry name" value="Pkinase"/>
    <property type="match status" value="1"/>
</dbReference>
<evidence type="ECO:0000313" key="2">
    <source>
        <dbReference type="EMBL" id="KAL0631183.1"/>
    </source>
</evidence>
<comment type="caution">
    <text evidence="2">The sequence shown here is derived from an EMBL/GenBank/DDBJ whole genome shotgun (WGS) entry which is preliminary data.</text>
</comment>
<dbReference type="PANTHER" id="PTHR44167">
    <property type="entry name" value="OVARIAN-SPECIFIC SERINE/THREONINE-PROTEIN KINASE LOK-RELATED"/>
    <property type="match status" value="1"/>
</dbReference>
<dbReference type="PROSITE" id="PS00108">
    <property type="entry name" value="PROTEIN_KINASE_ST"/>
    <property type="match status" value="1"/>
</dbReference>
<organism evidence="2 3">
    <name type="scientific">Discina gigas</name>
    <dbReference type="NCBI Taxonomy" id="1032678"/>
    <lineage>
        <taxon>Eukaryota</taxon>
        <taxon>Fungi</taxon>
        <taxon>Dikarya</taxon>
        <taxon>Ascomycota</taxon>
        <taxon>Pezizomycotina</taxon>
        <taxon>Pezizomycetes</taxon>
        <taxon>Pezizales</taxon>
        <taxon>Discinaceae</taxon>
        <taxon>Discina</taxon>
    </lineage>
</organism>
<name>A0ABR3G5E7_9PEZI</name>
<dbReference type="Gene3D" id="1.10.510.10">
    <property type="entry name" value="Transferase(Phosphotransferase) domain 1"/>
    <property type="match status" value="1"/>
</dbReference>
<dbReference type="CDD" id="cd14014">
    <property type="entry name" value="STKc_PknB_like"/>
    <property type="match status" value="1"/>
</dbReference>
<sequence length="604" mass="68013">MTESHGNSKLEQYRLPVKFDGEYIIHPVSHDLATGDQENEVVERWVQKRQIGKGGFGDVWLQEQGRGEQRAVKRLTQVVRGVDFSRELVTLAMLGDHQRLFVEFYGWYEDIPRNFVFLAMEYINGGDLGQYLKDPIIRSEAKEITKQLLRGLEIMHERQICHRDIKPQNVLVVSLKPMWIKLADFGVSKLEKDTYLRTTVGTLAYSAPELYDLLPRRLKPRDVYTNAVDMWSLGCLVHEMLTTERPFLEMVFEADPESTTLFDTCGSEPQADIDMIIKFCRDEREFPGEALECSGASESEISFVKALLLPDPRLRLSAVNALASPWISGGSQSLSTIVPPIVIVGPLERLRRFVTRNSLQRFFPEITAELVDMAEIIVAELIKQGCPKGMATSLEVLVLYDLALLIGDGDTMLYDQAGERTKILQRLLNAIASVYNLAREKGILTARFLNQSKGKNDITAQTIKTMIKGHDYEGVTRIGTELKRKILDEMVIGVEMKKPLLVIIIVDQAPEGESDSLLEAVLKDCVLKMGKDGVSNGPHSTAFQFLLIGDDDGAAETFERLTGGNELTGYVNFRRVDEFNHVESHAYWVGITQVLLGAITNNWK</sequence>